<keyword evidence="2" id="KW-0479">Metal-binding</keyword>
<comment type="catalytic activity">
    <reaction evidence="4">
        <text>O-phospho-L-threonyl-[protein] + H2O = L-threonyl-[protein] + phosphate</text>
        <dbReference type="Rhea" id="RHEA:47004"/>
        <dbReference type="Rhea" id="RHEA-COMP:11060"/>
        <dbReference type="Rhea" id="RHEA-COMP:11605"/>
        <dbReference type="ChEBI" id="CHEBI:15377"/>
        <dbReference type="ChEBI" id="CHEBI:30013"/>
        <dbReference type="ChEBI" id="CHEBI:43474"/>
        <dbReference type="ChEBI" id="CHEBI:61977"/>
        <dbReference type="EC" id="3.1.3.16"/>
    </reaction>
</comment>
<dbReference type="PROSITE" id="PS00125">
    <property type="entry name" value="SER_THR_PHOSPHATASE"/>
    <property type="match status" value="1"/>
</dbReference>
<evidence type="ECO:0000256" key="1">
    <source>
        <dbReference type="ARBA" id="ARBA00001936"/>
    </source>
</evidence>
<dbReference type="GO" id="GO:0046872">
    <property type="term" value="F:metal ion binding"/>
    <property type="evidence" value="ECO:0007669"/>
    <property type="project" value="UniProtKB-KW"/>
</dbReference>
<dbReference type="SMART" id="SM00156">
    <property type="entry name" value="PP2Ac"/>
    <property type="match status" value="1"/>
</dbReference>
<dbReference type="EMBL" id="MF782455">
    <property type="protein sequence ID" value="ATZ80248.1"/>
    <property type="molecule type" value="Genomic_DNA"/>
</dbReference>
<protein>
    <recommendedName>
        <fullName evidence="4">Serine/threonine-protein phosphatase</fullName>
        <ecNumber evidence="4">3.1.3.16</ecNumber>
    </recommendedName>
</protein>
<dbReference type="CDD" id="cd00144">
    <property type="entry name" value="MPP_PPP_family"/>
    <property type="match status" value="1"/>
</dbReference>
<comment type="cofactor">
    <cofactor evidence="1">
        <name>Mn(2+)</name>
        <dbReference type="ChEBI" id="CHEBI:29035"/>
    </cofactor>
</comment>
<dbReference type="GO" id="GO:0004722">
    <property type="term" value="F:protein serine/threonine phosphatase activity"/>
    <property type="evidence" value="ECO:0007669"/>
    <property type="project" value="UniProtKB-EC"/>
</dbReference>
<evidence type="ECO:0000256" key="2">
    <source>
        <dbReference type="ARBA" id="ARBA00022723"/>
    </source>
</evidence>
<feature type="domain" description="Serine/threonine specific protein phosphatases" evidence="5">
    <location>
        <begin position="257"/>
        <end position="262"/>
    </location>
</feature>
<sequence length="534" mass="61735">MSEVSLNIFDYKLKNYSKNLMLDNDGLFEYKTMSIEDINIDDDKCNIIDVDNNNDNDKDTESSDIRTCDYITGKIKKAAYNEKINDINIDETSNLYFEMKYDDFIITSNDLIKFININGAKKSKLSTINFDDIPDNMKKIYDANISTLLKKALTIIKQEYPNESNTTNTTNTYVAWIKPEQYDKTILIGDVHGSLSTIIRHLLRLRKLNILDKNCKIKNGYRMIFLGDIVDRGIYAFEILIVLYMLKLLNPSSLYLNRGNHEEMDVNKMYGFEKEVKHKIGDNYNDIYLLFNTIMSYESSAIVLENPYNDKENVYLCHGGLPHNLDNSDLLADLFIDGIATKKSFLINDEHGRSIRWNDIYGYDKTINNLARLGSVDKNDSPCRVIKIIGNNLIEEAKKNGICLVIRGHQDSFHNTKLMQKDTNEWISIKQYTKKKYPKKKLKCKGSIFNISLNNNKNLVINNDTEYMKDLLIPVVTISTNTDFSRNLNSDSCAILEFTDEKQMPNCQVAGSIHKKKFFKYTNKIYEIFANVKL</sequence>
<gene>
    <name evidence="6" type="ORF">BMW23_0190</name>
</gene>
<dbReference type="Gene3D" id="3.60.21.10">
    <property type="match status" value="1"/>
</dbReference>
<dbReference type="Pfam" id="PF00149">
    <property type="entry name" value="Metallophos"/>
    <property type="match status" value="1"/>
</dbReference>
<keyword evidence="7" id="KW-1185">Reference proteome</keyword>
<dbReference type="PANTHER" id="PTHR45668">
    <property type="entry name" value="SERINE/THREONINE-PROTEIN PHOSPHATASE 5-RELATED"/>
    <property type="match status" value="1"/>
</dbReference>
<dbReference type="InterPro" id="IPR051134">
    <property type="entry name" value="PPP_phosphatase"/>
</dbReference>
<organism evidence="6">
    <name type="scientific">Bodo saltans virus</name>
    <dbReference type="NCBI Taxonomy" id="2024608"/>
    <lineage>
        <taxon>Viruses</taxon>
        <taxon>Varidnaviria</taxon>
        <taxon>Bamfordvirae</taxon>
        <taxon>Nucleocytoviricota</taxon>
        <taxon>Megaviricetes</taxon>
        <taxon>Imitervirales</taxon>
        <taxon>Mimiviridae</taxon>
        <taxon>Klosneuvirinae</taxon>
        <taxon>Theiavirus</taxon>
        <taxon>Theiavirus salishense</taxon>
    </lineage>
</organism>
<dbReference type="PRINTS" id="PR00114">
    <property type="entry name" value="STPHPHTASE"/>
</dbReference>
<dbReference type="InterPro" id="IPR004843">
    <property type="entry name" value="Calcineurin-like_PHP"/>
</dbReference>
<evidence type="ECO:0000313" key="6">
    <source>
        <dbReference type="EMBL" id="ATZ80248.1"/>
    </source>
</evidence>
<evidence type="ECO:0000259" key="5">
    <source>
        <dbReference type="PROSITE" id="PS00125"/>
    </source>
</evidence>
<accession>A0A2H4UTN3</accession>
<dbReference type="PANTHER" id="PTHR45668:SF5">
    <property type="entry name" value="SERINE_THREONINE-PROTEIN PHOSPHATASE 5"/>
    <property type="match status" value="1"/>
</dbReference>
<dbReference type="Proteomes" id="UP000240325">
    <property type="component" value="Segment"/>
</dbReference>
<dbReference type="SUPFAM" id="SSF56300">
    <property type="entry name" value="Metallo-dependent phosphatases"/>
    <property type="match status" value="1"/>
</dbReference>
<keyword evidence="4" id="KW-0378">Hydrolase</keyword>
<keyword evidence="3" id="KW-0464">Manganese</keyword>
<proteinExistence type="inferred from homology"/>
<evidence type="ECO:0000256" key="4">
    <source>
        <dbReference type="RuleBase" id="RU004273"/>
    </source>
</evidence>
<comment type="similarity">
    <text evidence="4">Belongs to the PPP phosphatase family.</text>
</comment>
<evidence type="ECO:0000313" key="7">
    <source>
        <dbReference type="Proteomes" id="UP000240325"/>
    </source>
</evidence>
<name>A0A2H4UTN3_9VIRU</name>
<reference evidence="6" key="1">
    <citation type="journal article" date="2017" name="Elife">
        <title>The kinetoplastid-infecting Bodo saltans virus (BsV), a window into the most abundant giant viruses in the sea.</title>
        <authorList>
            <person name="Deeg C.M."/>
            <person name="Chow C.-E.T."/>
            <person name="Suttle C.A."/>
        </authorList>
    </citation>
    <scope>NUCLEOTIDE SEQUENCE</scope>
    <source>
        <strain evidence="6">NG1</strain>
    </source>
</reference>
<evidence type="ECO:0000256" key="3">
    <source>
        <dbReference type="ARBA" id="ARBA00023211"/>
    </source>
</evidence>
<dbReference type="EC" id="3.1.3.16" evidence="4"/>
<dbReference type="InterPro" id="IPR029052">
    <property type="entry name" value="Metallo-depent_PP-like"/>
</dbReference>
<dbReference type="InterPro" id="IPR006186">
    <property type="entry name" value="Ser/Thr-sp_prot-phosphatase"/>
</dbReference>